<dbReference type="STRING" id="990712.SAMN05216257_102142"/>
<evidence type="ECO:0000259" key="2">
    <source>
        <dbReference type="Pfam" id="PF24891"/>
    </source>
</evidence>
<dbReference type="EMBL" id="FNFV01000002">
    <property type="protein sequence ID" value="SDK26728.1"/>
    <property type="molecule type" value="Genomic_DNA"/>
</dbReference>
<dbReference type="InterPro" id="IPR056644">
    <property type="entry name" value="DUF7742"/>
</dbReference>
<accession>A0A1G9AHH7</accession>
<reference evidence="4" key="1">
    <citation type="submission" date="2016-10" db="EMBL/GenBank/DDBJ databases">
        <authorList>
            <person name="Varghese N."/>
            <person name="Submissions S."/>
        </authorList>
    </citation>
    <scope>NUCLEOTIDE SEQUENCE [LARGE SCALE GENOMIC DNA]</scope>
    <source>
        <strain evidence="4">CGMCC 1.10789</strain>
    </source>
</reference>
<keyword evidence="4" id="KW-1185">Reference proteome</keyword>
<name>A0A1G9AHH7_9RHOB</name>
<evidence type="ECO:0000313" key="3">
    <source>
        <dbReference type="EMBL" id="SDK26728.1"/>
    </source>
</evidence>
<feature type="domain" description="DUF7742" evidence="2">
    <location>
        <begin position="2"/>
        <end position="88"/>
    </location>
</feature>
<evidence type="ECO:0000256" key="1">
    <source>
        <dbReference type="SAM" id="MobiDB-lite"/>
    </source>
</evidence>
<dbReference type="RefSeq" id="WP_143004458.1">
    <property type="nucleotide sequence ID" value="NZ_FNFV01000002.1"/>
</dbReference>
<gene>
    <name evidence="3" type="ORF">SAMN05216257_102142</name>
</gene>
<dbReference type="AlphaFoldDB" id="A0A1G9AHH7"/>
<dbReference type="OrthoDB" id="7863415at2"/>
<evidence type="ECO:0000313" key="4">
    <source>
        <dbReference type="Proteomes" id="UP000199328"/>
    </source>
</evidence>
<dbReference type="Pfam" id="PF24891">
    <property type="entry name" value="DUF7742"/>
    <property type="match status" value="1"/>
</dbReference>
<sequence length="123" mass="13354">MRALTHSDMVAAARVLMGFAEADHGAVARRLIAEARWADSWRKRNGRAHPLWGDGSLMAAALLRRPGPEPSMNDARWLGCLAAVLEALIDDRRQRAEAQETQVAAAGSISNRRGAISSPQSQQ</sequence>
<feature type="region of interest" description="Disordered" evidence="1">
    <location>
        <begin position="101"/>
        <end position="123"/>
    </location>
</feature>
<protein>
    <recommendedName>
        <fullName evidence="2">DUF7742 domain-containing protein</fullName>
    </recommendedName>
</protein>
<proteinExistence type="predicted"/>
<dbReference type="Proteomes" id="UP000199328">
    <property type="component" value="Unassembled WGS sequence"/>
</dbReference>
<organism evidence="3 4">
    <name type="scientific">Meinhardsimonia xiamenensis</name>
    <dbReference type="NCBI Taxonomy" id="990712"/>
    <lineage>
        <taxon>Bacteria</taxon>
        <taxon>Pseudomonadati</taxon>
        <taxon>Pseudomonadota</taxon>
        <taxon>Alphaproteobacteria</taxon>
        <taxon>Rhodobacterales</taxon>
        <taxon>Paracoccaceae</taxon>
        <taxon>Meinhardsimonia</taxon>
    </lineage>
</organism>